<dbReference type="AlphaFoldDB" id="A0A2G5EKA7"/>
<proteinExistence type="predicted"/>
<accession>A0A2G5EKA7</accession>
<dbReference type="EMBL" id="KZ305024">
    <property type="protein sequence ID" value="PIA56173.1"/>
    <property type="molecule type" value="Genomic_DNA"/>
</dbReference>
<dbReference type="InParanoid" id="A0A2G5EKA7"/>
<gene>
    <name evidence="1" type="ORF">AQUCO_00700493v1</name>
</gene>
<evidence type="ECO:0000313" key="2">
    <source>
        <dbReference type="Proteomes" id="UP000230069"/>
    </source>
</evidence>
<sequence length="81" mass="9395">MKQKILCFTIYNVNVYNIPIIGCAYAYQNVITTNCDNWATSSFSACHKLQGKFRTLTQAYLNKLTFLYTRLRSVTNQNIPF</sequence>
<organism evidence="1 2">
    <name type="scientific">Aquilegia coerulea</name>
    <name type="common">Rocky mountain columbine</name>
    <dbReference type="NCBI Taxonomy" id="218851"/>
    <lineage>
        <taxon>Eukaryota</taxon>
        <taxon>Viridiplantae</taxon>
        <taxon>Streptophyta</taxon>
        <taxon>Embryophyta</taxon>
        <taxon>Tracheophyta</taxon>
        <taxon>Spermatophyta</taxon>
        <taxon>Magnoliopsida</taxon>
        <taxon>Ranunculales</taxon>
        <taxon>Ranunculaceae</taxon>
        <taxon>Thalictroideae</taxon>
        <taxon>Aquilegia</taxon>
    </lineage>
</organism>
<reference evidence="1 2" key="1">
    <citation type="submission" date="2017-09" db="EMBL/GenBank/DDBJ databases">
        <title>WGS assembly of Aquilegia coerulea Goldsmith.</title>
        <authorList>
            <person name="Hodges S."/>
            <person name="Kramer E."/>
            <person name="Nordborg M."/>
            <person name="Tomkins J."/>
            <person name="Borevitz J."/>
            <person name="Derieg N."/>
            <person name="Yan J."/>
            <person name="Mihaltcheva S."/>
            <person name="Hayes R.D."/>
            <person name="Rokhsar D."/>
        </authorList>
    </citation>
    <scope>NUCLEOTIDE SEQUENCE [LARGE SCALE GENOMIC DNA]</scope>
    <source>
        <strain evidence="2">cv. Goldsmith</strain>
    </source>
</reference>
<protein>
    <submittedName>
        <fullName evidence="1">Uncharacterized protein</fullName>
    </submittedName>
</protein>
<keyword evidence="2" id="KW-1185">Reference proteome</keyword>
<evidence type="ECO:0000313" key="1">
    <source>
        <dbReference type="EMBL" id="PIA56173.1"/>
    </source>
</evidence>
<name>A0A2G5EKA7_AQUCA</name>
<dbReference type="Proteomes" id="UP000230069">
    <property type="component" value="Unassembled WGS sequence"/>
</dbReference>